<keyword evidence="5" id="KW-0539">Nucleus</keyword>
<dbReference type="InterPro" id="IPR019002">
    <property type="entry name" value="Ribosome_biogenesis_Nop16"/>
</dbReference>
<dbReference type="OrthoDB" id="285729at2759"/>
<dbReference type="AlphaFoldDB" id="A0A8H7VFN0"/>
<proteinExistence type="inferred from homology"/>
<gene>
    <name evidence="7" type="ORF">INT45_013788</name>
</gene>
<comment type="caution">
    <text evidence="7">The sequence shown here is derived from an EMBL/GenBank/DDBJ whole genome shotgun (WGS) entry which is preliminary data.</text>
</comment>
<dbReference type="Proteomes" id="UP000646827">
    <property type="component" value="Unassembled WGS sequence"/>
</dbReference>
<organism evidence="7 8">
    <name type="scientific">Circinella minor</name>
    <dbReference type="NCBI Taxonomy" id="1195481"/>
    <lineage>
        <taxon>Eukaryota</taxon>
        <taxon>Fungi</taxon>
        <taxon>Fungi incertae sedis</taxon>
        <taxon>Mucoromycota</taxon>
        <taxon>Mucoromycotina</taxon>
        <taxon>Mucoromycetes</taxon>
        <taxon>Mucorales</taxon>
        <taxon>Lichtheimiaceae</taxon>
        <taxon>Circinella</taxon>
    </lineage>
</organism>
<comment type="function">
    <text evidence="1">Involved in the biogenesis of the 60S ribosomal subunit.</text>
</comment>
<evidence type="ECO:0000313" key="7">
    <source>
        <dbReference type="EMBL" id="KAG2214733.1"/>
    </source>
</evidence>
<feature type="region of interest" description="Disordered" evidence="6">
    <location>
        <begin position="65"/>
        <end position="94"/>
    </location>
</feature>
<dbReference type="GO" id="GO:0005730">
    <property type="term" value="C:nucleolus"/>
    <property type="evidence" value="ECO:0007669"/>
    <property type="project" value="UniProtKB-SubCell"/>
</dbReference>
<dbReference type="Pfam" id="PF09420">
    <property type="entry name" value="Nop16"/>
    <property type="match status" value="1"/>
</dbReference>
<keyword evidence="8" id="KW-1185">Reference proteome</keyword>
<feature type="region of interest" description="Disordered" evidence="6">
    <location>
        <begin position="1"/>
        <end position="26"/>
    </location>
</feature>
<evidence type="ECO:0000256" key="1">
    <source>
        <dbReference type="ARBA" id="ARBA00002889"/>
    </source>
</evidence>
<evidence type="ECO:0000256" key="5">
    <source>
        <dbReference type="ARBA" id="ARBA00023242"/>
    </source>
</evidence>
<dbReference type="EMBL" id="JAEPRB010000596">
    <property type="protein sequence ID" value="KAG2214733.1"/>
    <property type="molecule type" value="Genomic_DNA"/>
</dbReference>
<comment type="subcellular location">
    <subcellularLocation>
        <location evidence="2">Nucleus</location>
        <location evidence="2">Nucleolus</location>
    </subcellularLocation>
</comment>
<reference evidence="7 8" key="1">
    <citation type="submission" date="2020-12" db="EMBL/GenBank/DDBJ databases">
        <title>Metabolic potential, ecology and presence of endohyphal bacteria is reflected in genomic diversity of Mucoromycotina.</title>
        <authorList>
            <person name="Muszewska A."/>
            <person name="Okrasinska A."/>
            <person name="Steczkiewicz K."/>
            <person name="Drgas O."/>
            <person name="Orlowska M."/>
            <person name="Perlinska-Lenart U."/>
            <person name="Aleksandrzak-Piekarczyk T."/>
            <person name="Szatraj K."/>
            <person name="Zielenkiewicz U."/>
            <person name="Pilsyk S."/>
            <person name="Malc E."/>
            <person name="Mieczkowski P."/>
            <person name="Kruszewska J.S."/>
            <person name="Biernat P."/>
            <person name="Pawlowska J."/>
        </authorList>
    </citation>
    <scope>NUCLEOTIDE SEQUENCE [LARGE SCALE GENOMIC DNA]</scope>
    <source>
        <strain evidence="7 8">CBS 142.35</strain>
    </source>
</reference>
<evidence type="ECO:0000256" key="4">
    <source>
        <dbReference type="ARBA" id="ARBA00015522"/>
    </source>
</evidence>
<evidence type="ECO:0000313" key="8">
    <source>
        <dbReference type="Proteomes" id="UP000646827"/>
    </source>
</evidence>
<evidence type="ECO:0000256" key="2">
    <source>
        <dbReference type="ARBA" id="ARBA00004604"/>
    </source>
</evidence>
<evidence type="ECO:0000256" key="3">
    <source>
        <dbReference type="ARBA" id="ARBA00008479"/>
    </source>
</evidence>
<comment type="similarity">
    <text evidence="3">Belongs to the NOP16 family.</text>
</comment>
<dbReference type="PANTHER" id="PTHR13243:SF1">
    <property type="entry name" value="NUCLEOLAR PROTEIN 16"/>
    <property type="match status" value="1"/>
</dbReference>
<dbReference type="GO" id="GO:0042273">
    <property type="term" value="P:ribosomal large subunit biogenesis"/>
    <property type="evidence" value="ECO:0007669"/>
    <property type="project" value="TreeGrafter"/>
</dbReference>
<dbReference type="PANTHER" id="PTHR13243">
    <property type="entry name" value="HSPC111 PROTEIN-RELATED"/>
    <property type="match status" value="1"/>
</dbReference>
<protein>
    <recommendedName>
        <fullName evidence="4">Nucleolar protein 16</fullName>
    </recommendedName>
</protein>
<feature type="compositionally biased region" description="Acidic residues" evidence="6">
    <location>
        <begin position="77"/>
        <end position="94"/>
    </location>
</feature>
<sequence length="223" mass="26263">MATPQKRRAQKTGRKNTRRTADKRHKYKIQGNAIIKQNWDKKQTLIQNYKRLGLMTSLNGKAGGIEKLYPEKKPTMMDEDNNNEESEDQEEKELTEEDIARLETTLKPGEGLIQRDDEGNVIRVIVGRRKTHDEILEEEPELVEAKTDVVRQLEEQAKNAHKNIKYQSTYQQHWVAQLIDKHGDDYKAMFWDTDLNQNQLTENQLKKKCAQFLKQNPEFKRKE</sequence>
<evidence type="ECO:0000256" key="6">
    <source>
        <dbReference type="SAM" id="MobiDB-lite"/>
    </source>
</evidence>
<name>A0A8H7VFN0_9FUNG</name>
<accession>A0A8H7VFN0</accession>